<gene>
    <name evidence="1" type="ORF">METZ01_LOCUS144437</name>
</gene>
<dbReference type="InterPro" id="IPR036411">
    <property type="entry name" value="TorD-like_sf"/>
</dbReference>
<dbReference type="GO" id="GO:0042128">
    <property type="term" value="P:nitrate assimilation"/>
    <property type="evidence" value="ECO:0007669"/>
    <property type="project" value="TreeGrafter"/>
</dbReference>
<dbReference type="SUPFAM" id="SSF89155">
    <property type="entry name" value="TorD-like"/>
    <property type="match status" value="1"/>
</dbReference>
<dbReference type="Gene3D" id="1.10.3480.10">
    <property type="entry name" value="TorD-like"/>
    <property type="match status" value="1"/>
</dbReference>
<dbReference type="InterPro" id="IPR003765">
    <property type="entry name" value="NO3_reductase_chaperone_NarJ"/>
</dbReference>
<dbReference type="GO" id="GO:0051131">
    <property type="term" value="P:chaperone-mediated protein complex assembly"/>
    <property type="evidence" value="ECO:0007669"/>
    <property type="project" value="InterPro"/>
</dbReference>
<accession>A0A381ZS38</accession>
<dbReference type="AlphaFoldDB" id="A0A381ZS38"/>
<sequence>MKDVYSLIAELWNSPPENNKKREKIKKDAEKVIKKLKNINSESAVLLSKFLKENKISEEGYIDLFELDPQCPLYLGSHTYDEPKTCANAAVSDRNKYMIELNAIYKHFGKSPNGKELSDFLPLVVDFLSLTVESNTDSVRGKLIREYLLPFLPPMRSKLKELKTPYVYLIDALSNIMKTDLKTHPISKKQEQKMEGSYVG</sequence>
<dbReference type="GO" id="GO:0016530">
    <property type="term" value="F:metallochaperone activity"/>
    <property type="evidence" value="ECO:0007669"/>
    <property type="project" value="TreeGrafter"/>
</dbReference>
<dbReference type="PANTHER" id="PTHR43680">
    <property type="entry name" value="NITRATE REDUCTASE MOLYBDENUM COFACTOR ASSEMBLY CHAPERONE"/>
    <property type="match status" value="1"/>
</dbReference>
<evidence type="ECO:0008006" key="2">
    <source>
        <dbReference type="Google" id="ProtNLM"/>
    </source>
</evidence>
<evidence type="ECO:0000313" key="1">
    <source>
        <dbReference type="EMBL" id="SVA91583.1"/>
    </source>
</evidence>
<organism evidence="1">
    <name type="scientific">marine metagenome</name>
    <dbReference type="NCBI Taxonomy" id="408172"/>
    <lineage>
        <taxon>unclassified sequences</taxon>
        <taxon>metagenomes</taxon>
        <taxon>ecological metagenomes</taxon>
    </lineage>
</organism>
<protein>
    <recommendedName>
        <fullName evidence="2">Nitrate reductase molybdenum cofactor assembly chaperone</fullName>
    </recommendedName>
</protein>
<name>A0A381ZS38_9ZZZZ</name>
<proteinExistence type="predicted"/>
<reference evidence="1" key="1">
    <citation type="submission" date="2018-05" db="EMBL/GenBank/DDBJ databases">
        <authorList>
            <person name="Lanie J.A."/>
            <person name="Ng W.-L."/>
            <person name="Kazmierczak K.M."/>
            <person name="Andrzejewski T.M."/>
            <person name="Davidsen T.M."/>
            <person name="Wayne K.J."/>
            <person name="Tettelin H."/>
            <person name="Glass J.I."/>
            <person name="Rusch D."/>
            <person name="Podicherti R."/>
            <person name="Tsui H.-C.T."/>
            <person name="Winkler M.E."/>
        </authorList>
    </citation>
    <scope>NUCLEOTIDE SEQUENCE</scope>
</reference>
<dbReference type="EMBL" id="UINC01022284">
    <property type="protein sequence ID" value="SVA91583.1"/>
    <property type="molecule type" value="Genomic_DNA"/>
</dbReference>
<dbReference type="GO" id="GO:0051082">
    <property type="term" value="F:unfolded protein binding"/>
    <property type="evidence" value="ECO:0007669"/>
    <property type="project" value="InterPro"/>
</dbReference>
<dbReference type="PANTHER" id="PTHR43680:SF2">
    <property type="entry name" value="NITRATE REDUCTASE MOLYBDENUM COFACTOR ASSEMBLY CHAPERONE NARJ"/>
    <property type="match status" value="1"/>
</dbReference>